<organism evidence="6 7">
    <name type="scientific">Alkalihalobacterium chitinilyticum</name>
    <dbReference type="NCBI Taxonomy" id="2980103"/>
    <lineage>
        <taxon>Bacteria</taxon>
        <taxon>Bacillati</taxon>
        <taxon>Bacillota</taxon>
        <taxon>Bacilli</taxon>
        <taxon>Bacillales</taxon>
        <taxon>Bacillaceae</taxon>
        <taxon>Alkalihalobacterium</taxon>
    </lineage>
</organism>
<sequence>MYTGLLHTHSSSWAITVLLFFIAYFLIKANKEKGAKIVHMILRLFYVIMVLTGIGLLIQWNFAFTFVLKGILAISLIYFMEMILVRTKKDALAGKGPYYWIMFVATLVLVVLIGFNVIAF</sequence>
<feature type="transmembrane region" description="Helical" evidence="5">
    <location>
        <begin position="41"/>
        <end position="60"/>
    </location>
</feature>
<accession>A0ABT5VAK1</accession>
<dbReference type="RefSeq" id="WP_275117111.1">
    <property type="nucleotide sequence ID" value="NZ_JAOTPO010000002.1"/>
</dbReference>
<protein>
    <recommendedName>
        <fullName evidence="5">UPF0344 protein N7Z68_03720</fullName>
    </recommendedName>
</protein>
<keyword evidence="2 5" id="KW-0812">Transmembrane</keyword>
<proteinExistence type="inferred from homology"/>
<keyword evidence="4 5" id="KW-0472">Membrane</keyword>
<feature type="transmembrane region" description="Helical" evidence="5">
    <location>
        <begin position="97"/>
        <end position="119"/>
    </location>
</feature>
<dbReference type="Pfam" id="PF07457">
    <property type="entry name" value="DUF1516"/>
    <property type="match status" value="1"/>
</dbReference>
<evidence type="ECO:0000256" key="3">
    <source>
        <dbReference type="ARBA" id="ARBA00022989"/>
    </source>
</evidence>
<dbReference type="NCBIfam" id="NF010198">
    <property type="entry name" value="PRK13673.1-5"/>
    <property type="match status" value="1"/>
</dbReference>
<gene>
    <name evidence="6" type="ORF">N7Z68_03720</name>
</gene>
<reference evidence="6" key="1">
    <citation type="submission" date="2024-05" db="EMBL/GenBank/DDBJ databases">
        <title>Alkalihalobacillus sp. strain MEB203 novel alkaliphilic bacterium from Lonar Lake, India.</title>
        <authorList>
            <person name="Joshi A."/>
            <person name="Thite S."/>
            <person name="Mengade P."/>
        </authorList>
    </citation>
    <scope>NUCLEOTIDE SEQUENCE</scope>
    <source>
        <strain evidence="6">MEB 203</strain>
    </source>
</reference>
<evidence type="ECO:0000256" key="2">
    <source>
        <dbReference type="ARBA" id="ARBA00022692"/>
    </source>
</evidence>
<evidence type="ECO:0000256" key="5">
    <source>
        <dbReference type="HAMAP-Rule" id="MF_01536"/>
    </source>
</evidence>
<comment type="subcellular location">
    <subcellularLocation>
        <location evidence="5">Cell membrane</location>
        <topology evidence="5">Multi-pass membrane protein</topology>
    </subcellularLocation>
</comment>
<keyword evidence="7" id="KW-1185">Reference proteome</keyword>
<keyword evidence="3 5" id="KW-1133">Transmembrane helix</keyword>
<dbReference type="InterPro" id="IPR010899">
    <property type="entry name" value="UPF0344"/>
</dbReference>
<comment type="caution">
    <text evidence="6">The sequence shown here is derived from an EMBL/GenBank/DDBJ whole genome shotgun (WGS) entry which is preliminary data.</text>
</comment>
<evidence type="ECO:0000256" key="4">
    <source>
        <dbReference type="ARBA" id="ARBA00023136"/>
    </source>
</evidence>
<feature type="transmembrane region" description="Helical" evidence="5">
    <location>
        <begin position="12"/>
        <end position="29"/>
    </location>
</feature>
<feature type="transmembrane region" description="Helical" evidence="5">
    <location>
        <begin position="66"/>
        <end position="85"/>
    </location>
</feature>
<comment type="similarity">
    <text evidence="5">Belongs to the UPF0344 family.</text>
</comment>
<keyword evidence="1 5" id="KW-1003">Cell membrane</keyword>
<dbReference type="HAMAP" id="MF_01536">
    <property type="entry name" value="UPF0344"/>
    <property type="match status" value="1"/>
</dbReference>
<evidence type="ECO:0000313" key="7">
    <source>
        <dbReference type="Proteomes" id="UP001148125"/>
    </source>
</evidence>
<evidence type="ECO:0000256" key="1">
    <source>
        <dbReference type="ARBA" id="ARBA00022475"/>
    </source>
</evidence>
<dbReference type="Proteomes" id="UP001148125">
    <property type="component" value="Unassembled WGS sequence"/>
</dbReference>
<name>A0ABT5VAK1_9BACI</name>
<dbReference type="EMBL" id="JAOTPO010000002">
    <property type="protein sequence ID" value="MDE5412480.1"/>
    <property type="molecule type" value="Genomic_DNA"/>
</dbReference>
<evidence type="ECO:0000313" key="6">
    <source>
        <dbReference type="EMBL" id="MDE5412480.1"/>
    </source>
</evidence>